<evidence type="ECO:0008006" key="3">
    <source>
        <dbReference type="Google" id="ProtNLM"/>
    </source>
</evidence>
<dbReference type="RefSeq" id="WP_167696036.1">
    <property type="nucleotide sequence ID" value="NZ_JAATLL010000004.1"/>
</dbReference>
<dbReference type="EMBL" id="JAATLM010000001">
    <property type="protein sequence ID" value="NIZ69968.1"/>
    <property type="molecule type" value="Genomic_DNA"/>
</dbReference>
<accession>A0A968KW83</accession>
<keyword evidence="2" id="KW-1185">Reference proteome</keyword>
<protein>
    <recommendedName>
        <fullName evidence="3">Tetratricopeptide repeat protein</fullName>
    </recommendedName>
</protein>
<evidence type="ECO:0000313" key="1">
    <source>
        <dbReference type="EMBL" id="NIZ69968.1"/>
    </source>
</evidence>
<name>A0A968KW83_9SPIO</name>
<sequence>MMLLSSTAFPVASVGDSLHLARRFYEAQEYVDALRYYRAFLNENKFVDHYGAIVIEASLTLMGVQQQVPFIQEYLAKAPTLDDKALIYQHLAFLHEYLGDYTTAINHYILAYEHSRPVRYELYLRVAKLSFELGEYERSLYMARRVKSETAMHPALHNEILLVMIRSVLMLPDNINKLEAIIQHERLFMEEHAQANLLYLLYLGYSRNHEFAKSQEYKLKLIRRYPESPEAQEVQGYVKRSIAPSLLWW</sequence>
<dbReference type="Gene3D" id="1.25.40.10">
    <property type="entry name" value="Tetratricopeptide repeat domain"/>
    <property type="match status" value="1"/>
</dbReference>
<gene>
    <name evidence="1" type="ORF">HCT48_07080</name>
</gene>
<comment type="caution">
    <text evidence="1">The sequence shown here is derived from an EMBL/GenBank/DDBJ whole genome shotgun (WGS) entry which is preliminary data.</text>
</comment>
<dbReference type="SUPFAM" id="SSF48452">
    <property type="entry name" value="TPR-like"/>
    <property type="match status" value="1"/>
</dbReference>
<dbReference type="Proteomes" id="UP000778951">
    <property type="component" value="Unassembled WGS sequence"/>
</dbReference>
<dbReference type="InterPro" id="IPR011990">
    <property type="entry name" value="TPR-like_helical_dom_sf"/>
</dbReference>
<evidence type="ECO:0000313" key="2">
    <source>
        <dbReference type="Proteomes" id="UP000778951"/>
    </source>
</evidence>
<organism evidence="1 2">
    <name type="scientific">Entomospira culicis</name>
    <dbReference type="NCBI Taxonomy" id="2719989"/>
    <lineage>
        <taxon>Bacteria</taxon>
        <taxon>Pseudomonadati</taxon>
        <taxon>Spirochaetota</taxon>
        <taxon>Spirochaetia</taxon>
        <taxon>Spirochaetales</taxon>
        <taxon>Spirochaetaceae</taxon>
        <taxon>Entomospira</taxon>
    </lineage>
</organism>
<reference evidence="1" key="1">
    <citation type="submission" date="2020-03" db="EMBL/GenBank/DDBJ databases">
        <title>Spirochaetal bacteria isolated from arthropods constitute a novel genus Entomospira genus novum within the order Spirochaetales.</title>
        <authorList>
            <person name="Grana-Miraglia L."/>
            <person name="Sikutova S."/>
            <person name="Fingerle V."/>
            <person name="Sing A."/>
            <person name="Castillo-Ramirez S."/>
            <person name="Margos G."/>
            <person name="Rudolf I."/>
        </authorList>
    </citation>
    <scope>NUCLEOTIDE SEQUENCE</scope>
    <source>
        <strain evidence="1">BR149</strain>
    </source>
</reference>
<dbReference type="AlphaFoldDB" id="A0A968KW83"/>
<proteinExistence type="predicted"/>